<organism evidence="4 5">
    <name type="scientific">Absidia repens</name>
    <dbReference type="NCBI Taxonomy" id="90262"/>
    <lineage>
        <taxon>Eukaryota</taxon>
        <taxon>Fungi</taxon>
        <taxon>Fungi incertae sedis</taxon>
        <taxon>Mucoromycota</taxon>
        <taxon>Mucoromycotina</taxon>
        <taxon>Mucoromycetes</taxon>
        <taxon>Mucorales</taxon>
        <taxon>Cunninghamellaceae</taxon>
        <taxon>Absidia</taxon>
    </lineage>
</organism>
<dbReference type="PANTHER" id="PTHR42107">
    <property type="entry name" value="YALI0D24453P"/>
    <property type="match status" value="1"/>
</dbReference>
<dbReference type="STRING" id="90262.A0A1X2IWN2"/>
<name>A0A1X2IWN2_9FUNG</name>
<dbReference type="Pfam" id="PF15612">
    <property type="entry name" value="WHIM1"/>
    <property type="match status" value="1"/>
</dbReference>
<keyword evidence="2" id="KW-0539">Nucleus</keyword>
<dbReference type="InterPro" id="IPR028942">
    <property type="entry name" value="WHIM1_dom"/>
</dbReference>
<reference evidence="4 5" key="1">
    <citation type="submission" date="2016-07" db="EMBL/GenBank/DDBJ databases">
        <title>Pervasive Adenine N6-methylation of Active Genes in Fungi.</title>
        <authorList>
            <consortium name="DOE Joint Genome Institute"/>
            <person name="Mondo S.J."/>
            <person name="Dannebaum R.O."/>
            <person name="Kuo R.C."/>
            <person name="Labutti K."/>
            <person name="Haridas S."/>
            <person name="Kuo A."/>
            <person name="Salamov A."/>
            <person name="Ahrendt S.R."/>
            <person name="Lipzen A."/>
            <person name="Sullivan W."/>
            <person name="Andreopoulos W.B."/>
            <person name="Clum A."/>
            <person name="Lindquist E."/>
            <person name="Daum C."/>
            <person name="Ramamoorthy G.K."/>
            <person name="Gryganskyi A."/>
            <person name="Culley D."/>
            <person name="Magnuson J.K."/>
            <person name="James T.Y."/>
            <person name="O'Malley M.A."/>
            <person name="Stajich J.E."/>
            <person name="Spatafora J.W."/>
            <person name="Visel A."/>
            <person name="Grigoriev I.V."/>
        </authorList>
    </citation>
    <scope>NUCLEOTIDE SEQUENCE [LARGE SCALE GENOMIC DNA]</scope>
    <source>
        <strain evidence="4 5">NRRL 1336</strain>
    </source>
</reference>
<gene>
    <name evidence="4" type="ORF">BCR42DRAFT_318876</name>
</gene>
<dbReference type="AlphaFoldDB" id="A0A1X2IWN2"/>
<dbReference type="Proteomes" id="UP000193560">
    <property type="component" value="Unassembled WGS sequence"/>
</dbReference>
<feature type="domain" description="WHIM1" evidence="3">
    <location>
        <begin position="101"/>
        <end position="136"/>
    </location>
</feature>
<accession>A0A1X2IWN2</accession>
<evidence type="ECO:0000313" key="5">
    <source>
        <dbReference type="Proteomes" id="UP000193560"/>
    </source>
</evidence>
<dbReference type="OrthoDB" id="349045at2759"/>
<dbReference type="EMBL" id="MCGE01000003">
    <property type="protein sequence ID" value="ORZ23432.1"/>
    <property type="molecule type" value="Genomic_DNA"/>
</dbReference>
<protein>
    <recommendedName>
        <fullName evidence="3">WHIM1 domain-containing protein</fullName>
    </recommendedName>
</protein>
<evidence type="ECO:0000313" key="4">
    <source>
        <dbReference type="EMBL" id="ORZ23432.1"/>
    </source>
</evidence>
<sequence>MNLTAYSYWEIAFIYAFTVFFDRSDIASIYPIPFFTPKILEDALFTDTHDLLDQLMCSFLSNALNRKKLIESASSTRPLNDYLNAKLRSQDFDLGYNPLSLQEGFKGLTSDLKLKILHALVEWQLQDSSSIRTIVDTLYATTKKDEVNPLVPSPLGYDGQKRAYWQFGGNIAIYIYN</sequence>
<evidence type="ECO:0000256" key="1">
    <source>
        <dbReference type="ARBA" id="ARBA00004123"/>
    </source>
</evidence>
<comment type="subcellular location">
    <subcellularLocation>
        <location evidence="1">Nucleus</location>
    </subcellularLocation>
</comment>
<dbReference type="GO" id="GO:0005634">
    <property type="term" value="C:nucleus"/>
    <property type="evidence" value="ECO:0007669"/>
    <property type="project" value="UniProtKB-SubCell"/>
</dbReference>
<comment type="caution">
    <text evidence="4">The sequence shown here is derived from an EMBL/GenBank/DDBJ whole genome shotgun (WGS) entry which is preliminary data.</text>
</comment>
<keyword evidence="5" id="KW-1185">Reference proteome</keyword>
<dbReference type="PANTHER" id="PTHR42107:SF1">
    <property type="entry name" value="WHIM1 DOMAIN-CONTAINING PROTEIN"/>
    <property type="match status" value="1"/>
</dbReference>
<proteinExistence type="predicted"/>
<evidence type="ECO:0000259" key="3">
    <source>
        <dbReference type="Pfam" id="PF15612"/>
    </source>
</evidence>
<evidence type="ECO:0000256" key="2">
    <source>
        <dbReference type="ARBA" id="ARBA00023242"/>
    </source>
</evidence>